<dbReference type="Proteomes" id="UP000218615">
    <property type="component" value="Unassembled WGS sequence"/>
</dbReference>
<protein>
    <submittedName>
        <fullName evidence="1">Uncharacterized protein</fullName>
    </submittedName>
</protein>
<sequence>MEPDEKNKAEDIKTCINIYKFYQIIVIYIFSLNDIKKREDTL</sequence>
<dbReference type="AlphaFoldDB" id="A0A284VSA9"/>
<evidence type="ECO:0000313" key="2">
    <source>
        <dbReference type="Proteomes" id="UP000218615"/>
    </source>
</evidence>
<proteinExistence type="predicted"/>
<name>A0A284VSA9_9EURY</name>
<organism evidence="1 2">
    <name type="scientific">Candidatus Methanoperedens nitratireducens</name>
    <dbReference type="NCBI Taxonomy" id="1392998"/>
    <lineage>
        <taxon>Archaea</taxon>
        <taxon>Methanobacteriati</taxon>
        <taxon>Methanobacteriota</taxon>
        <taxon>Stenosarchaea group</taxon>
        <taxon>Methanomicrobia</taxon>
        <taxon>Methanosarcinales</taxon>
        <taxon>ANME-2 cluster</taxon>
        <taxon>Candidatus Methanoperedentaceae</taxon>
        <taxon>Candidatus Methanoperedens</taxon>
    </lineage>
</organism>
<accession>A0A284VSA9</accession>
<keyword evidence="2" id="KW-1185">Reference proteome</keyword>
<gene>
    <name evidence="1" type="ORF">MNV_60051</name>
</gene>
<evidence type="ECO:0000313" key="1">
    <source>
        <dbReference type="EMBL" id="SNQ62170.1"/>
    </source>
</evidence>
<dbReference type="EMBL" id="FZMP01000207">
    <property type="protein sequence ID" value="SNQ62170.1"/>
    <property type="molecule type" value="Genomic_DNA"/>
</dbReference>
<reference evidence="2" key="1">
    <citation type="submission" date="2017-06" db="EMBL/GenBank/DDBJ databases">
        <authorList>
            <person name="Cremers G."/>
        </authorList>
    </citation>
    <scope>NUCLEOTIDE SEQUENCE [LARGE SCALE GENOMIC DNA]</scope>
</reference>